<keyword evidence="3" id="KW-1185">Reference proteome</keyword>
<feature type="transmembrane region" description="Helical" evidence="1">
    <location>
        <begin position="6"/>
        <end position="26"/>
    </location>
</feature>
<dbReference type="AlphaFoldDB" id="A0A1T4LA98"/>
<dbReference type="InterPro" id="IPR008621">
    <property type="entry name" value="Cbb3-typ_cyt_oxidase_comp"/>
</dbReference>
<evidence type="ECO:0000256" key="1">
    <source>
        <dbReference type="SAM" id="Phobius"/>
    </source>
</evidence>
<organism evidence="2 3">
    <name type="scientific">Oceanospirillum multiglobuliferum</name>
    <dbReference type="NCBI Taxonomy" id="64969"/>
    <lineage>
        <taxon>Bacteria</taxon>
        <taxon>Pseudomonadati</taxon>
        <taxon>Pseudomonadota</taxon>
        <taxon>Gammaproteobacteria</taxon>
        <taxon>Oceanospirillales</taxon>
        <taxon>Oceanospirillaceae</taxon>
        <taxon>Oceanospirillum</taxon>
    </lineage>
</organism>
<evidence type="ECO:0000313" key="3">
    <source>
        <dbReference type="Proteomes" id="UP000191418"/>
    </source>
</evidence>
<keyword evidence="1" id="KW-0812">Transmembrane</keyword>
<dbReference type="CDD" id="cd01324">
    <property type="entry name" value="cbb3_Oxidase_CcoQ"/>
    <property type="match status" value="1"/>
</dbReference>
<dbReference type="EMBL" id="MTSM01000002">
    <property type="protein sequence ID" value="OPX56732.1"/>
    <property type="molecule type" value="Genomic_DNA"/>
</dbReference>
<dbReference type="OrthoDB" id="6402501at2"/>
<gene>
    <name evidence="2" type="ORF">BTE48_02275</name>
</gene>
<protein>
    <submittedName>
        <fullName evidence="2">Cbb3-type cytochrome C oxidase subunit 3</fullName>
    </submittedName>
</protein>
<proteinExistence type="predicted"/>
<reference evidence="2 3" key="1">
    <citation type="submission" date="2017-01" db="EMBL/GenBank/DDBJ databases">
        <title>Genome Sequencing of a Marine Spirillum, Oceanospirillum multiglobuliferum ATCC 33336, from Japan.</title>
        <authorList>
            <person name="Carney J.G."/>
            <person name="Trachtenberg A.M."/>
            <person name="Rheaume B.A."/>
            <person name="Linnane J.D."/>
            <person name="Pitts N.L."/>
            <person name="Mykles D.L."/>
            <person name="Maclea K.S."/>
        </authorList>
    </citation>
    <scope>NUCLEOTIDE SEQUENCE [LARGE SCALE GENOMIC DNA]</scope>
    <source>
        <strain evidence="2 3">ATCC 33336</strain>
    </source>
</reference>
<name>A0A1T4LA98_9GAMM</name>
<sequence>MDINTYRGILTILVMVGFISLILWAYSKKQKKSFDEAANLPFADEDARSLGKSELEKKDHD</sequence>
<dbReference type="RefSeq" id="WP_078744005.1">
    <property type="nucleotide sequence ID" value="NZ_FUXG01000002.1"/>
</dbReference>
<evidence type="ECO:0000313" key="2">
    <source>
        <dbReference type="EMBL" id="OPX56732.1"/>
    </source>
</evidence>
<dbReference type="STRING" id="64969.SAMN02745127_00385"/>
<accession>A0A1T4LA98</accession>
<dbReference type="Pfam" id="PF05545">
    <property type="entry name" value="FixQ"/>
    <property type="match status" value="1"/>
</dbReference>
<dbReference type="Proteomes" id="UP000191418">
    <property type="component" value="Unassembled WGS sequence"/>
</dbReference>
<comment type="caution">
    <text evidence="2">The sequence shown here is derived from an EMBL/GenBank/DDBJ whole genome shotgun (WGS) entry which is preliminary data.</text>
</comment>
<keyword evidence="1" id="KW-0472">Membrane</keyword>
<keyword evidence="1" id="KW-1133">Transmembrane helix</keyword>